<keyword evidence="7" id="KW-1185">Reference proteome</keyword>
<keyword evidence="1" id="KW-0285">Flavoprotein</keyword>
<dbReference type="PANTHER" id="PTHR42847:SF4">
    <property type="entry name" value="ALKANESULFONATE MONOOXYGENASE-RELATED"/>
    <property type="match status" value="1"/>
</dbReference>
<evidence type="ECO:0000256" key="4">
    <source>
        <dbReference type="ARBA" id="ARBA00023033"/>
    </source>
</evidence>
<evidence type="ECO:0000256" key="1">
    <source>
        <dbReference type="ARBA" id="ARBA00022630"/>
    </source>
</evidence>
<feature type="domain" description="Luciferase-like" evidence="5">
    <location>
        <begin position="12"/>
        <end position="300"/>
    </location>
</feature>
<accession>A0A561U7P5</accession>
<evidence type="ECO:0000313" key="7">
    <source>
        <dbReference type="Proteomes" id="UP000316184"/>
    </source>
</evidence>
<comment type="caution">
    <text evidence="6">The sequence shown here is derived from an EMBL/GenBank/DDBJ whole genome shotgun (WGS) entry which is preliminary data.</text>
</comment>
<sequence length="327" mass="33038">MDVSVVVAGREDKSRPTDAVAVAATADRLGYRELWVGESGPTWDGFALAAAIGSATEQIAITVGPVPVSVRDAATIARGAESVAALTGRPVGVALGTSSGRVVRGLHGRSRGGAATLLESTAAAIAPALTGGLGADLPEGDLVVQAGFRRRHAPAGGSLSVAAFGDRALATAAAHADRVLIDTVSPEQVSAFRSRLDDAAARSGRPTPRLAAWLPAALAPDSRSVTQLLDHVTGYLAVPGYAEMFTAAGFGDEVARAASGAPRDELVNALPLEAVQALGVVGDHETIRGRLLAYEQAGLDEIGLVPATAGDAAAEQTLSAFATSNDK</sequence>
<dbReference type="PANTHER" id="PTHR42847">
    <property type="entry name" value="ALKANESULFONATE MONOOXYGENASE"/>
    <property type="match status" value="1"/>
</dbReference>
<dbReference type="NCBIfam" id="TIGR03841">
    <property type="entry name" value="F420_Rv3093c"/>
    <property type="match status" value="1"/>
</dbReference>
<name>A0A561U7P5_9PSEU</name>
<protein>
    <submittedName>
        <fullName evidence="6">Putative F420-dependent oxidoreductase</fullName>
    </submittedName>
</protein>
<dbReference type="InterPro" id="IPR050172">
    <property type="entry name" value="SsuD_RutA_monooxygenase"/>
</dbReference>
<gene>
    <name evidence="6" type="ORF">FHU35_12383</name>
</gene>
<dbReference type="InterPro" id="IPR011251">
    <property type="entry name" value="Luciferase-like_dom"/>
</dbReference>
<dbReference type="Gene3D" id="3.20.20.30">
    <property type="entry name" value="Luciferase-like domain"/>
    <property type="match status" value="1"/>
</dbReference>
<evidence type="ECO:0000259" key="5">
    <source>
        <dbReference type="Pfam" id="PF00296"/>
    </source>
</evidence>
<dbReference type="InterPro" id="IPR022526">
    <property type="entry name" value="F420_Rv3093c"/>
</dbReference>
<keyword evidence="4" id="KW-0503">Monooxygenase</keyword>
<dbReference type="AlphaFoldDB" id="A0A561U7P5"/>
<keyword evidence="2" id="KW-0288">FMN</keyword>
<dbReference type="Pfam" id="PF00296">
    <property type="entry name" value="Bac_luciferase"/>
    <property type="match status" value="1"/>
</dbReference>
<dbReference type="GO" id="GO:0046306">
    <property type="term" value="P:alkanesulfonate catabolic process"/>
    <property type="evidence" value="ECO:0007669"/>
    <property type="project" value="TreeGrafter"/>
</dbReference>
<evidence type="ECO:0000313" key="6">
    <source>
        <dbReference type="EMBL" id="TWF95388.1"/>
    </source>
</evidence>
<keyword evidence="3" id="KW-0560">Oxidoreductase</keyword>
<dbReference type="SUPFAM" id="SSF51679">
    <property type="entry name" value="Bacterial luciferase-like"/>
    <property type="match status" value="1"/>
</dbReference>
<dbReference type="EMBL" id="VIWX01000002">
    <property type="protein sequence ID" value="TWF95388.1"/>
    <property type="molecule type" value="Genomic_DNA"/>
</dbReference>
<dbReference type="RefSeq" id="WP_145738374.1">
    <property type="nucleotide sequence ID" value="NZ_VIWX01000002.1"/>
</dbReference>
<evidence type="ECO:0000256" key="3">
    <source>
        <dbReference type="ARBA" id="ARBA00023002"/>
    </source>
</evidence>
<dbReference type="InterPro" id="IPR036661">
    <property type="entry name" value="Luciferase-like_sf"/>
</dbReference>
<reference evidence="6 7" key="1">
    <citation type="submission" date="2019-06" db="EMBL/GenBank/DDBJ databases">
        <title>Sequencing the genomes of 1000 actinobacteria strains.</title>
        <authorList>
            <person name="Klenk H.-P."/>
        </authorList>
    </citation>
    <scope>NUCLEOTIDE SEQUENCE [LARGE SCALE GENOMIC DNA]</scope>
    <source>
        <strain evidence="6 7">DSM 46699</strain>
    </source>
</reference>
<organism evidence="6 7">
    <name type="scientific">Saccharopolyspora dendranthemae</name>
    <dbReference type="NCBI Taxonomy" id="1181886"/>
    <lineage>
        <taxon>Bacteria</taxon>
        <taxon>Bacillati</taxon>
        <taxon>Actinomycetota</taxon>
        <taxon>Actinomycetes</taxon>
        <taxon>Pseudonocardiales</taxon>
        <taxon>Pseudonocardiaceae</taxon>
        <taxon>Saccharopolyspora</taxon>
    </lineage>
</organism>
<dbReference type="Proteomes" id="UP000316184">
    <property type="component" value="Unassembled WGS sequence"/>
</dbReference>
<dbReference type="OrthoDB" id="5729035at2"/>
<dbReference type="GO" id="GO:0008726">
    <property type="term" value="F:alkanesulfonate monooxygenase activity"/>
    <property type="evidence" value="ECO:0007669"/>
    <property type="project" value="TreeGrafter"/>
</dbReference>
<proteinExistence type="predicted"/>
<evidence type="ECO:0000256" key="2">
    <source>
        <dbReference type="ARBA" id="ARBA00022643"/>
    </source>
</evidence>